<comment type="caution">
    <text evidence="1">The sequence shown here is derived from an EMBL/GenBank/DDBJ whole genome shotgun (WGS) entry which is preliminary data.</text>
</comment>
<gene>
    <name evidence="1" type="ORF">Pla52o_14860</name>
</gene>
<evidence type="ECO:0000313" key="2">
    <source>
        <dbReference type="Proteomes" id="UP000316304"/>
    </source>
</evidence>
<protein>
    <submittedName>
        <fullName evidence="1">Uncharacterized protein</fullName>
    </submittedName>
</protein>
<organism evidence="1 2">
    <name type="scientific">Novipirellula galeiformis</name>
    <dbReference type="NCBI Taxonomy" id="2528004"/>
    <lineage>
        <taxon>Bacteria</taxon>
        <taxon>Pseudomonadati</taxon>
        <taxon>Planctomycetota</taxon>
        <taxon>Planctomycetia</taxon>
        <taxon>Pirellulales</taxon>
        <taxon>Pirellulaceae</taxon>
        <taxon>Novipirellula</taxon>
    </lineage>
</organism>
<dbReference type="Proteomes" id="UP000316304">
    <property type="component" value="Unassembled WGS sequence"/>
</dbReference>
<evidence type="ECO:0000313" key="1">
    <source>
        <dbReference type="EMBL" id="TWU25188.1"/>
    </source>
</evidence>
<dbReference type="EMBL" id="SJPT01000002">
    <property type="protein sequence ID" value="TWU25188.1"/>
    <property type="molecule type" value="Genomic_DNA"/>
</dbReference>
<sequence length="43" mass="4855">MCMATRFGFWNTPGDTTDPLARFDKYSSVRPPYVSAANRKAAR</sequence>
<accession>A0A5C6CL59</accession>
<reference evidence="1 2" key="1">
    <citation type="submission" date="2019-02" db="EMBL/GenBank/DDBJ databases">
        <title>Deep-cultivation of Planctomycetes and their phenomic and genomic characterization uncovers novel biology.</title>
        <authorList>
            <person name="Wiegand S."/>
            <person name="Jogler M."/>
            <person name="Boedeker C."/>
            <person name="Pinto D."/>
            <person name="Vollmers J."/>
            <person name="Rivas-Marin E."/>
            <person name="Kohn T."/>
            <person name="Peeters S.H."/>
            <person name="Heuer A."/>
            <person name="Rast P."/>
            <person name="Oberbeckmann S."/>
            <person name="Bunk B."/>
            <person name="Jeske O."/>
            <person name="Meyerdierks A."/>
            <person name="Storesund J.E."/>
            <person name="Kallscheuer N."/>
            <person name="Luecker S."/>
            <person name="Lage O.M."/>
            <person name="Pohl T."/>
            <person name="Merkel B.J."/>
            <person name="Hornburger P."/>
            <person name="Mueller R.-W."/>
            <person name="Bruemmer F."/>
            <person name="Labrenz M."/>
            <person name="Spormann A.M."/>
            <person name="Op Den Camp H."/>
            <person name="Overmann J."/>
            <person name="Amann R."/>
            <person name="Jetten M.S.M."/>
            <person name="Mascher T."/>
            <person name="Medema M.H."/>
            <person name="Devos D.P."/>
            <person name="Kaster A.-K."/>
            <person name="Ovreas L."/>
            <person name="Rohde M."/>
            <person name="Galperin M.Y."/>
            <person name="Jogler C."/>
        </authorList>
    </citation>
    <scope>NUCLEOTIDE SEQUENCE [LARGE SCALE GENOMIC DNA]</scope>
    <source>
        <strain evidence="1 2">Pla52o</strain>
    </source>
</reference>
<dbReference type="AlphaFoldDB" id="A0A5C6CL59"/>
<keyword evidence="2" id="KW-1185">Reference proteome</keyword>
<proteinExistence type="predicted"/>
<name>A0A5C6CL59_9BACT</name>